<proteinExistence type="predicted"/>
<reference evidence="1 2" key="1">
    <citation type="submission" date="2017-04" db="EMBL/GenBank/DDBJ databases">
        <title>Novel microbial lineages endemic to geothermal iron-oxide mats fill important gaps in the evolutionary history of Archaea.</title>
        <authorList>
            <person name="Jay Z.J."/>
            <person name="Beam J.P."/>
            <person name="Dlakic M."/>
            <person name="Rusch D.B."/>
            <person name="Kozubal M.A."/>
            <person name="Inskeep W.P."/>
        </authorList>
    </citation>
    <scope>NUCLEOTIDE SEQUENCE [LARGE SCALE GENOMIC DNA]</scope>
    <source>
        <strain evidence="1">ECH_B_2</strain>
    </source>
</reference>
<gene>
    <name evidence="1" type="ORF">B9Q06_12875</name>
</gene>
<sequence length="51" mass="6003">RERFFDSLANKPRVKKPHRYLSLVYPQGGWRLSDTREVGQGKNKKKKVDST</sequence>
<dbReference type="EMBL" id="NEXH01000067">
    <property type="protein sequence ID" value="PSN93015.1"/>
    <property type="molecule type" value="Genomic_DNA"/>
</dbReference>
<accession>A0A2R6B334</accession>
<evidence type="ECO:0000313" key="1">
    <source>
        <dbReference type="EMBL" id="PSN93015.1"/>
    </source>
</evidence>
<organism evidence="1 2">
    <name type="scientific">Candidatus Marsarchaeota G2 archaeon ECH_B_2</name>
    <dbReference type="NCBI Taxonomy" id="1978160"/>
    <lineage>
        <taxon>Archaea</taxon>
        <taxon>Candidatus Marsarchaeota</taxon>
        <taxon>Candidatus Marsarchaeota group 2</taxon>
    </lineage>
</organism>
<evidence type="ECO:0000313" key="2">
    <source>
        <dbReference type="Proteomes" id="UP000241284"/>
    </source>
</evidence>
<protein>
    <submittedName>
        <fullName evidence="1">Transposase</fullName>
    </submittedName>
</protein>
<dbReference type="AlphaFoldDB" id="A0A2R6B334"/>
<name>A0A2R6B334_9ARCH</name>
<comment type="caution">
    <text evidence="1">The sequence shown here is derived from an EMBL/GenBank/DDBJ whole genome shotgun (WGS) entry which is preliminary data.</text>
</comment>
<dbReference type="Proteomes" id="UP000241284">
    <property type="component" value="Unassembled WGS sequence"/>
</dbReference>
<feature type="non-terminal residue" evidence="1">
    <location>
        <position position="1"/>
    </location>
</feature>